<dbReference type="HAMAP" id="MF_00087">
    <property type="entry name" value="Glu_tRNA_reductase"/>
    <property type="match status" value="1"/>
</dbReference>
<dbReference type="GO" id="GO:0050661">
    <property type="term" value="F:NADP binding"/>
    <property type="evidence" value="ECO:0007669"/>
    <property type="project" value="InterPro"/>
</dbReference>
<feature type="domain" description="Glutamyl-tRNA reductase N-terminal" evidence="17">
    <location>
        <begin position="57"/>
        <end position="207"/>
    </location>
</feature>
<dbReference type="NCBIfam" id="TIGR01035">
    <property type="entry name" value="hemA"/>
    <property type="match status" value="1"/>
</dbReference>
<gene>
    <name evidence="9" type="primary">hemA</name>
    <name evidence="18" type="ORF">dsmv_1721</name>
</gene>
<comment type="miscellaneous">
    <text evidence="9">During catalysis, the active site Cys acts as a nucleophile attacking the alpha-carbonyl group of tRNA-bound glutamate with the formation of a thioester intermediate between enzyme and glutamate, and the concomitant release of tRNA(Glu). The thioester intermediate is finally reduced by direct hydride transfer from NADPH, to form the product GSA.</text>
</comment>
<dbReference type="Gene3D" id="3.30.460.30">
    <property type="entry name" value="Glutamyl-tRNA reductase, N-terminal domain"/>
    <property type="match status" value="1"/>
</dbReference>
<protein>
    <recommendedName>
        <fullName evidence="8 9">Glutamyl-tRNA reductase</fullName>
        <shortName evidence="9">GluTR</shortName>
        <ecNumber evidence="3 9">1.2.1.70</ecNumber>
    </recommendedName>
</protein>
<evidence type="ECO:0000259" key="17">
    <source>
        <dbReference type="Pfam" id="PF05201"/>
    </source>
</evidence>
<evidence type="ECO:0000256" key="10">
    <source>
        <dbReference type="PIRSR" id="PIRSR000445-1"/>
    </source>
</evidence>
<evidence type="ECO:0000313" key="19">
    <source>
        <dbReference type="Proteomes" id="UP000014977"/>
    </source>
</evidence>
<dbReference type="InterPro" id="IPR006151">
    <property type="entry name" value="Shikm_DH/Glu-tRNA_Rdtase"/>
</dbReference>
<evidence type="ECO:0000256" key="11">
    <source>
        <dbReference type="PIRSR" id="PIRSR000445-2"/>
    </source>
</evidence>
<proteinExistence type="inferred from homology"/>
<dbReference type="PIRSF" id="PIRSF000445">
    <property type="entry name" value="4pyrrol_synth_GluRdtase"/>
    <property type="match status" value="1"/>
</dbReference>
<dbReference type="InterPro" id="IPR015896">
    <property type="entry name" value="4pyrrol_synth_GluRdtase_dimer"/>
</dbReference>
<evidence type="ECO:0000256" key="7">
    <source>
        <dbReference type="ARBA" id="ARBA00047464"/>
    </source>
</evidence>
<dbReference type="AlphaFoldDB" id="S7V5Q6"/>
<dbReference type="SUPFAM" id="SSF69742">
    <property type="entry name" value="Glutamyl tRNA-reductase catalytic, N-terminal domain"/>
    <property type="match status" value="1"/>
</dbReference>
<dbReference type="Pfam" id="PF05201">
    <property type="entry name" value="GlutR_N"/>
    <property type="match status" value="1"/>
</dbReference>
<dbReference type="GO" id="GO:0019353">
    <property type="term" value="P:protoporphyrinogen IX biosynthetic process from glutamate"/>
    <property type="evidence" value="ECO:0007669"/>
    <property type="project" value="TreeGrafter"/>
</dbReference>
<evidence type="ECO:0000256" key="3">
    <source>
        <dbReference type="ARBA" id="ARBA00012970"/>
    </source>
</evidence>
<dbReference type="InterPro" id="IPR015895">
    <property type="entry name" value="4pyrrol_synth_GluRdtase_N"/>
</dbReference>
<dbReference type="STRING" id="897.B2D07_02825"/>
<dbReference type="PANTHER" id="PTHR43013">
    <property type="entry name" value="GLUTAMYL-TRNA REDUCTASE"/>
    <property type="match status" value="1"/>
</dbReference>
<dbReference type="GO" id="GO:0008883">
    <property type="term" value="F:glutamyl-tRNA reductase activity"/>
    <property type="evidence" value="ECO:0007669"/>
    <property type="project" value="UniProtKB-UniRule"/>
</dbReference>
<dbReference type="Pfam" id="PF01488">
    <property type="entry name" value="Shikimate_DH"/>
    <property type="match status" value="1"/>
</dbReference>
<evidence type="ECO:0000256" key="5">
    <source>
        <dbReference type="ARBA" id="ARBA00023002"/>
    </source>
</evidence>
<dbReference type="SUPFAM" id="SSF51735">
    <property type="entry name" value="NAD(P)-binding Rossmann-fold domains"/>
    <property type="match status" value="1"/>
</dbReference>
<dbReference type="eggNOG" id="COG0373">
    <property type="taxonomic scope" value="Bacteria"/>
</dbReference>
<keyword evidence="4 9" id="KW-0521">NADP</keyword>
<dbReference type="FunFam" id="3.30.460.30:FF:000001">
    <property type="entry name" value="Glutamyl-tRNA reductase"/>
    <property type="match status" value="1"/>
</dbReference>
<feature type="binding site" evidence="9 11">
    <location>
        <begin position="165"/>
        <end position="167"/>
    </location>
    <ligand>
        <name>substrate</name>
    </ligand>
</feature>
<dbReference type="InterPro" id="IPR018214">
    <property type="entry name" value="GluRdtase_CS"/>
</dbReference>
<evidence type="ECO:0000256" key="9">
    <source>
        <dbReference type="HAMAP-Rule" id="MF_00087"/>
    </source>
</evidence>
<dbReference type="InterPro" id="IPR036291">
    <property type="entry name" value="NAD(P)-bd_dom_sf"/>
</dbReference>
<evidence type="ECO:0000256" key="14">
    <source>
        <dbReference type="RuleBase" id="RU000584"/>
    </source>
</evidence>
<evidence type="ECO:0000256" key="1">
    <source>
        <dbReference type="ARBA" id="ARBA00005059"/>
    </source>
</evidence>
<feature type="binding site" evidence="9 11">
    <location>
        <position position="171"/>
    </location>
    <ligand>
        <name>substrate</name>
    </ligand>
</feature>
<evidence type="ECO:0000313" key="18">
    <source>
        <dbReference type="EMBL" id="EPR41994.1"/>
    </source>
</evidence>
<evidence type="ECO:0000256" key="6">
    <source>
        <dbReference type="ARBA" id="ARBA00023244"/>
    </source>
</evidence>
<dbReference type="CDD" id="cd05213">
    <property type="entry name" value="NAD_bind_Glutamyl_tRNA_reduct"/>
    <property type="match status" value="1"/>
</dbReference>
<dbReference type="EC" id="1.2.1.70" evidence="3 9"/>
<dbReference type="Gene3D" id="3.40.50.720">
    <property type="entry name" value="NAD(P)-binding Rossmann-like Domain"/>
    <property type="match status" value="1"/>
</dbReference>
<dbReference type="FunFam" id="3.40.50.720:FF:000031">
    <property type="entry name" value="Glutamyl-tRNA reductase"/>
    <property type="match status" value="1"/>
</dbReference>
<sequence length="476" mass="53475">MVSRAVQPQAFDKGRAAMDDKQTADLKAMQSRHSDAASALCCLECDKENPRLDIVLLGLNHKTAEVALRECLGFSDVEADTALRHFQALPVIREVFLLSTCNRVEILMATPDAPAAVAAAKNYLSESKQLAVADFESALYVHQGDAAVRHIFRVAASLDSMVIGEPQILGQIKAAYRDAVQKKTSGVILNRLLHKTFFVAKRVRTETGIGDHAVSISYAAIELGRKIFGDLENRKVLLVGAGEMAELAVEHLIRHRAGKIFVANRTFERGVALAERFHGKAIRFEEITDVLRDVDIIISSTGSPGFILRRDQIKQVLRPRRNRPLFFIDIAVPRDIDPEINRLSNVYVYDIDDLKDVIEENVEDRNREARRAEGIIEETVIKFRQWYEVLDIVPTIVGLREKFYGIAEAEIRKTLNQSLAHLSAEEGQAIRRMTNALVNKILHDPTLFLKRNGCLGENSIYLDATRKLFRLDEEDL</sequence>
<dbReference type="Pfam" id="PF00745">
    <property type="entry name" value="GlutR_dimer"/>
    <property type="match status" value="1"/>
</dbReference>
<name>S7V5Q6_DESML</name>
<keyword evidence="5 9" id="KW-0560">Oxidoreductase</keyword>
<comment type="subunit">
    <text evidence="9">Homodimer.</text>
</comment>
<evidence type="ECO:0000256" key="4">
    <source>
        <dbReference type="ARBA" id="ARBA00022857"/>
    </source>
</evidence>
<comment type="function">
    <text evidence="9">Catalyzes the NADPH-dependent reduction of glutamyl-tRNA(Glu) to glutamate 1-semialdehyde (GSA).</text>
</comment>
<feature type="binding site" evidence="9 12">
    <location>
        <begin position="240"/>
        <end position="245"/>
    </location>
    <ligand>
        <name>NADP(+)</name>
        <dbReference type="ChEBI" id="CHEBI:58349"/>
    </ligand>
</feature>
<dbReference type="Proteomes" id="UP000014977">
    <property type="component" value="Unassembled WGS sequence"/>
</dbReference>
<dbReference type="PANTHER" id="PTHR43013:SF1">
    <property type="entry name" value="GLUTAMYL-TRNA REDUCTASE"/>
    <property type="match status" value="1"/>
</dbReference>
<comment type="caution">
    <text evidence="18">The sequence shown here is derived from an EMBL/GenBank/DDBJ whole genome shotgun (WGS) entry which is preliminary data.</text>
</comment>
<feature type="active site" description="Nucleophile" evidence="9 10">
    <location>
        <position position="101"/>
    </location>
</feature>
<dbReference type="InterPro" id="IPR000343">
    <property type="entry name" value="4pyrrol_synth_GluRdtase"/>
</dbReference>
<feature type="binding site" evidence="9 11">
    <location>
        <begin position="100"/>
        <end position="103"/>
    </location>
    <ligand>
        <name>substrate</name>
    </ligand>
</feature>
<feature type="domain" description="Tetrapyrrole biosynthesis glutamyl-tRNA reductase dimerisation" evidence="15">
    <location>
        <begin position="371"/>
        <end position="471"/>
    </location>
</feature>
<feature type="domain" description="Quinate/shikimate 5-dehydrogenase/glutamyl-tRNA reductase" evidence="16">
    <location>
        <begin position="222"/>
        <end position="357"/>
    </location>
</feature>
<comment type="catalytic activity">
    <reaction evidence="7 9 14">
        <text>(S)-4-amino-5-oxopentanoate + tRNA(Glu) + NADP(+) = L-glutamyl-tRNA(Glu) + NADPH + H(+)</text>
        <dbReference type="Rhea" id="RHEA:12344"/>
        <dbReference type="Rhea" id="RHEA-COMP:9663"/>
        <dbReference type="Rhea" id="RHEA-COMP:9680"/>
        <dbReference type="ChEBI" id="CHEBI:15378"/>
        <dbReference type="ChEBI" id="CHEBI:57501"/>
        <dbReference type="ChEBI" id="CHEBI:57783"/>
        <dbReference type="ChEBI" id="CHEBI:58349"/>
        <dbReference type="ChEBI" id="CHEBI:78442"/>
        <dbReference type="ChEBI" id="CHEBI:78520"/>
        <dbReference type="EC" id="1.2.1.70"/>
    </reaction>
</comment>
<feature type="binding site" evidence="9 11">
    <location>
        <position position="160"/>
    </location>
    <ligand>
        <name>substrate</name>
    </ligand>
</feature>
<evidence type="ECO:0000256" key="2">
    <source>
        <dbReference type="ARBA" id="ARBA00005916"/>
    </source>
</evidence>
<comment type="domain">
    <text evidence="9">Possesses an unusual extended V-shaped dimeric structure with each monomer consisting of three distinct domains arranged along a curved 'spinal' alpha-helix. The N-terminal catalytic domain specifically recognizes the glutamate moiety of the substrate. The second domain is the NADPH-binding domain, and the third C-terminal domain is responsible for dimerization.</text>
</comment>
<keyword evidence="6 9" id="KW-0627">Porphyrin biosynthesis</keyword>
<evidence type="ECO:0000256" key="8">
    <source>
        <dbReference type="ARBA" id="ARBA00068659"/>
    </source>
</evidence>
<dbReference type="SUPFAM" id="SSF69075">
    <property type="entry name" value="Glutamyl tRNA-reductase dimerization domain"/>
    <property type="match status" value="1"/>
</dbReference>
<comment type="pathway">
    <text evidence="1 9 14">Porphyrin-containing compound metabolism; protoporphyrin-IX biosynthesis; 5-aminolevulinate from L-glutamyl-tRNA(Glu): step 1/2.</text>
</comment>
<feature type="site" description="Important for activity" evidence="9 13">
    <location>
        <position position="150"/>
    </location>
</feature>
<reference evidence="18 19" key="1">
    <citation type="journal article" date="2013" name="Genome Announc.">
        <title>Draft genome sequences for three mercury-methylating, sulfate-reducing bacteria.</title>
        <authorList>
            <person name="Brown S.D."/>
            <person name="Hurt R.A.Jr."/>
            <person name="Gilmour C.C."/>
            <person name="Elias D.A."/>
        </authorList>
    </citation>
    <scope>NUCLEOTIDE SEQUENCE [LARGE SCALE GENOMIC DNA]</scope>
    <source>
        <strain evidence="18 19">DSM 2059</strain>
    </source>
</reference>
<organism evidence="18 19">
    <name type="scientific">Desulfococcus multivorans DSM 2059</name>
    <dbReference type="NCBI Taxonomy" id="1121405"/>
    <lineage>
        <taxon>Bacteria</taxon>
        <taxon>Pseudomonadati</taxon>
        <taxon>Thermodesulfobacteriota</taxon>
        <taxon>Desulfobacteria</taxon>
        <taxon>Desulfobacterales</taxon>
        <taxon>Desulfococcaceae</taxon>
        <taxon>Desulfococcus</taxon>
    </lineage>
</organism>
<dbReference type="InterPro" id="IPR036343">
    <property type="entry name" value="GluRdtase_N_sf"/>
</dbReference>
<keyword evidence="19" id="KW-1185">Reference proteome</keyword>
<dbReference type="PATRIC" id="fig|1121405.3.peg.1170"/>
<dbReference type="UniPathway" id="UPA00251">
    <property type="reaction ID" value="UER00316"/>
</dbReference>
<comment type="similarity">
    <text evidence="2 9 14">Belongs to the glutamyl-tRNA reductase family.</text>
</comment>
<evidence type="ECO:0000259" key="16">
    <source>
        <dbReference type="Pfam" id="PF01488"/>
    </source>
</evidence>
<accession>S7V5Q6</accession>
<evidence type="ECO:0000259" key="15">
    <source>
        <dbReference type="Pfam" id="PF00745"/>
    </source>
</evidence>
<dbReference type="InterPro" id="IPR036453">
    <property type="entry name" value="GluRdtase_dimer_dom_sf"/>
</dbReference>
<evidence type="ECO:0000256" key="13">
    <source>
        <dbReference type="PIRSR" id="PIRSR000445-4"/>
    </source>
</evidence>
<evidence type="ECO:0000256" key="12">
    <source>
        <dbReference type="PIRSR" id="PIRSR000445-3"/>
    </source>
</evidence>
<dbReference type="PROSITE" id="PS00747">
    <property type="entry name" value="GLUTR"/>
    <property type="match status" value="1"/>
</dbReference>
<dbReference type="EMBL" id="ATHJ01000070">
    <property type="protein sequence ID" value="EPR41994.1"/>
    <property type="molecule type" value="Genomic_DNA"/>
</dbReference>